<gene>
    <name evidence="1" type="ORF">CCON33237_1083</name>
</gene>
<reference evidence="2" key="1">
    <citation type="submission" date="2015-08" db="EMBL/GenBank/DDBJ databases">
        <title>Comparative genomics of the Campylobacter concisus group.</title>
        <authorList>
            <person name="Miller W.G."/>
            <person name="Yee E."/>
            <person name="Chapman M.H."/>
            <person name="Huynh S."/>
            <person name="Bono J.L."/>
            <person name="On S.L.W."/>
            <person name="St Leger J."/>
            <person name="Foster G."/>
            <person name="Parker C.T."/>
        </authorList>
    </citation>
    <scope>NUCLEOTIDE SEQUENCE [LARGE SCALE GENOMIC DNA]</scope>
    <source>
        <strain evidence="2">ATCC 33237</strain>
    </source>
</reference>
<organism evidence="1 2">
    <name type="scientific">Campylobacter concisus</name>
    <dbReference type="NCBI Taxonomy" id="199"/>
    <lineage>
        <taxon>Bacteria</taxon>
        <taxon>Pseudomonadati</taxon>
        <taxon>Campylobacterota</taxon>
        <taxon>Epsilonproteobacteria</taxon>
        <taxon>Campylobacterales</taxon>
        <taxon>Campylobacteraceae</taxon>
        <taxon>Campylobacter</taxon>
    </lineage>
</organism>
<dbReference type="EMBL" id="CP012541">
    <property type="protein sequence ID" value="ALF47757.1"/>
    <property type="molecule type" value="Genomic_DNA"/>
</dbReference>
<name>A0A0M4STL5_9BACT</name>
<dbReference type="AlphaFoldDB" id="A0A0M4STL5"/>
<dbReference type="PATRIC" id="fig|199.248.peg.1123"/>
<evidence type="ECO:0000313" key="2">
    <source>
        <dbReference type="Proteomes" id="UP000066049"/>
    </source>
</evidence>
<sequence>MKRQIPQVIQEGNVYIDGIGYLGVTKKLKLPTIEFEMIESKGALSTNYTTGMLKATEVEFTVSVLDKNMWVNLGLNSFTNRIPWLFKASIFQSGKSKAVPFSAAFTGDIISYEVSEFESGKELEVTIKLSAHFVDINVDGVPMVLKDSENMICVIGGVDYMAGVRSNLGE</sequence>
<dbReference type="InterPro" id="IPR006498">
    <property type="entry name" value="Tail_tube"/>
</dbReference>
<protein>
    <submittedName>
        <fullName evidence="1">Phage tail tube protein FII</fullName>
    </submittedName>
</protein>
<evidence type="ECO:0000313" key="1">
    <source>
        <dbReference type="EMBL" id="ALF47757.1"/>
    </source>
</evidence>
<dbReference type="RefSeq" id="WP_054196739.1">
    <property type="nucleotide sequence ID" value="NZ_CP012541.1"/>
</dbReference>
<dbReference type="KEGG" id="ccoc:CCON33237_1083"/>
<dbReference type="GeneID" id="28662760"/>
<dbReference type="Proteomes" id="UP000066049">
    <property type="component" value="Chromosome"/>
</dbReference>
<proteinExistence type="predicted"/>
<accession>A0A0M4STL5</accession>
<dbReference type="Pfam" id="PF04985">
    <property type="entry name" value="Phage_tube"/>
    <property type="match status" value="1"/>
</dbReference>